<evidence type="ECO:0000313" key="6">
    <source>
        <dbReference type="EMBL" id="CAE4647852.1"/>
    </source>
</evidence>
<gene>
    <name evidence="6" type="ORF">AMON00008_LOCUS51260</name>
</gene>
<sequence length="279" mass="30775">MDQEESWEPLDLGWGDEDGQALLRCRARIVVPPSVCTTICCPWSLLQAERDWWPAQAWLQVRSESASETLLKVRRIDGRGAKEIKLPLSLVSGLHRLRVDGDEAPGMELRIARTRPRLQILALPLTGYTGGDEKAVTAWARLQLLHAFLAATAEAYNQALAEEASAGPVRQLVTRVWPLEWPHEDGRRASLAFLAKVLRGVTAMTAKEVMSHARFAGNHCPVCLESWEDMNPDRPAVALACGHGFCEQCLQPAVQHLQASCPTCRWAFGAPTDPASTGR</sequence>
<dbReference type="AlphaFoldDB" id="A0A7S4VSS0"/>
<dbReference type="EMBL" id="HBNR01072316">
    <property type="protein sequence ID" value="CAE4647852.1"/>
    <property type="molecule type" value="Transcribed_RNA"/>
</dbReference>
<keyword evidence="1" id="KW-0479">Metal-binding</keyword>
<dbReference type="InterPro" id="IPR001841">
    <property type="entry name" value="Znf_RING"/>
</dbReference>
<evidence type="ECO:0000256" key="4">
    <source>
        <dbReference type="PROSITE-ProRule" id="PRU00175"/>
    </source>
</evidence>
<keyword evidence="3" id="KW-0862">Zinc</keyword>
<dbReference type="PANTHER" id="PTHR23041:SF78">
    <property type="entry name" value="E3 UBIQUITIN-PROTEIN LIGASE RNF4"/>
    <property type="match status" value="1"/>
</dbReference>
<dbReference type="SUPFAM" id="SSF57850">
    <property type="entry name" value="RING/U-box"/>
    <property type="match status" value="1"/>
</dbReference>
<reference evidence="6" key="1">
    <citation type="submission" date="2021-01" db="EMBL/GenBank/DDBJ databases">
        <authorList>
            <person name="Corre E."/>
            <person name="Pelletier E."/>
            <person name="Niang G."/>
            <person name="Scheremetjew M."/>
            <person name="Finn R."/>
            <person name="Kale V."/>
            <person name="Holt S."/>
            <person name="Cochrane G."/>
            <person name="Meng A."/>
            <person name="Brown T."/>
            <person name="Cohen L."/>
        </authorList>
    </citation>
    <scope>NUCLEOTIDE SEQUENCE</scope>
    <source>
        <strain evidence="6">CCMP3105</strain>
    </source>
</reference>
<feature type="domain" description="RING-type" evidence="5">
    <location>
        <begin position="220"/>
        <end position="265"/>
    </location>
</feature>
<evidence type="ECO:0000259" key="5">
    <source>
        <dbReference type="PROSITE" id="PS50089"/>
    </source>
</evidence>
<evidence type="ECO:0000256" key="1">
    <source>
        <dbReference type="ARBA" id="ARBA00022723"/>
    </source>
</evidence>
<evidence type="ECO:0000256" key="3">
    <source>
        <dbReference type="ARBA" id="ARBA00022833"/>
    </source>
</evidence>
<dbReference type="InterPro" id="IPR017907">
    <property type="entry name" value="Znf_RING_CS"/>
</dbReference>
<proteinExistence type="predicted"/>
<evidence type="ECO:0000256" key="2">
    <source>
        <dbReference type="ARBA" id="ARBA00022771"/>
    </source>
</evidence>
<name>A0A7S4VSS0_9DINO</name>
<protein>
    <recommendedName>
        <fullName evidence="5">RING-type domain-containing protein</fullName>
    </recommendedName>
</protein>
<dbReference type="Gene3D" id="3.30.40.10">
    <property type="entry name" value="Zinc/RING finger domain, C3HC4 (zinc finger)"/>
    <property type="match status" value="1"/>
</dbReference>
<organism evidence="6">
    <name type="scientific">Alexandrium monilatum</name>
    <dbReference type="NCBI Taxonomy" id="311494"/>
    <lineage>
        <taxon>Eukaryota</taxon>
        <taxon>Sar</taxon>
        <taxon>Alveolata</taxon>
        <taxon>Dinophyceae</taxon>
        <taxon>Gonyaulacales</taxon>
        <taxon>Pyrocystaceae</taxon>
        <taxon>Alexandrium</taxon>
    </lineage>
</organism>
<dbReference type="PROSITE" id="PS00518">
    <property type="entry name" value="ZF_RING_1"/>
    <property type="match status" value="1"/>
</dbReference>
<keyword evidence="2 4" id="KW-0863">Zinc-finger</keyword>
<dbReference type="PROSITE" id="PS50089">
    <property type="entry name" value="ZF_RING_2"/>
    <property type="match status" value="1"/>
</dbReference>
<dbReference type="InterPro" id="IPR047134">
    <property type="entry name" value="RNF4"/>
</dbReference>
<accession>A0A7S4VSS0</accession>
<dbReference type="SMART" id="SM00184">
    <property type="entry name" value="RING"/>
    <property type="match status" value="1"/>
</dbReference>
<dbReference type="PANTHER" id="PTHR23041">
    <property type="entry name" value="RING FINGER DOMAIN-CONTAINING"/>
    <property type="match status" value="1"/>
</dbReference>
<dbReference type="Pfam" id="PF14634">
    <property type="entry name" value="zf-RING_5"/>
    <property type="match status" value="1"/>
</dbReference>
<dbReference type="InterPro" id="IPR013083">
    <property type="entry name" value="Znf_RING/FYVE/PHD"/>
</dbReference>
<dbReference type="GO" id="GO:0008270">
    <property type="term" value="F:zinc ion binding"/>
    <property type="evidence" value="ECO:0007669"/>
    <property type="project" value="UniProtKB-KW"/>
</dbReference>